<dbReference type="EMBL" id="KK101638">
    <property type="protein sequence ID" value="KIZ00154.1"/>
    <property type="molecule type" value="Genomic_DNA"/>
</dbReference>
<dbReference type="RefSeq" id="XP_013899173.1">
    <property type="nucleotide sequence ID" value="XM_014043719.1"/>
</dbReference>
<protein>
    <submittedName>
        <fullName evidence="2">Uncharacterized protein</fullName>
    </submittedName>
</protein>
<sequence>MLTASERSYLTGVPDACNSEVSATAMERLPSAAASSTGGGRKCSGHKSDGHKSGSHKSGSHKSGSHKSGSSHHSSSSSDSEDGDDELHLDEASKASLHIMGTAIPAAVVDGGEGLGGAAGVEGSTGVREEEGDEEEVLAEDGAVVVDACADGHDGESRDGAAHAHGGVED</sequence>
<dbReference type="AlphaFoldDB" id="A0A0D2KY66"/>
<keyword evidence="3" id="KW-1185">Reference proteome</keyword>
<dbReference type="KEGG" id="mng:MNEG_7807"/>
<evidence type="ECO:0000313" key="2">
    <source>
        <dbReference type="EMBL" id="KIZ00154.1"/>
    </source>
</evidence>
<dbReference type="Proteomes" id="UP000054498">
    <property type="component" value="Unassembled WGS sequence"/>
</dbReference>
<feature type="region of interest" description="Disordered" evidence="1">
    <location>
        <begin position="21"/>
        <end position="93"/>
    </location>
</feature>
<name>A0A0D2KY66_9CHLO</name>
<evidence type="ECO:0000313" key="3">
    <source>
        <dbReference type="Proteomes" id="UP000054498"/>
    </source>
</evidence>
<organism evidence="2 3">
    <name type="scientific">Monoraphidium neglectum</name>
    <dbReference type="NCBI Taxonomy" id="145388"/>
    <lineage>
        <taxon>Eukaryota</taxon>
        <taxon>Viridiplantae</taxon>
        <taxon>Chlorophyta</taxon>
        <taxon>core chlorophytes</taxon>
        <taxon>Chlorophyceae</taxon>
        <taxon>CS clade</taxon>
        <taxon>Sphaeropleales</taxon>
        <taxon>Selenastraceae</taxon>
        <taxon>Monoraphidium</taxon>
    </lineage>
</organism>
<evidence type="ECO:0000256" key="1">
    <source>
        <dbReference type="SAM" id="MobiDB-lite"/>
    </source>
</evidence>
<reference evidence="2 3" key="1">
    <citation type="journal article" date="2013" name="BMC Genomics">
        <title>Reconstruction of the lipid metabolism for the microalga Monoraphidium neglectum from its genome sequence reveals characteristics suitable for biofuel production.</title>
        <authorList>
            <person name="Bogen C."/>
            <person name="Al-Dilaimi A."/>
            <person name="Albersmeier A."/>
            <person name="Wichmann J."/>
            <person name="Grundmann M."/>
            <person name="Rupp O."/>
            <person name="Lauersen K.J."/>
            <person name="Blifernez-Klassen O."/>
            <person name="Kalinowski J."/>
            <person name="Goesmann A."/>
            <person name="Mussgnug J.H."/>
            <person name="Kruse O."/>
        </authorList>
    </citation>
    <scope>NUCLEOTIDE SEQUENCE [LARGE SCALE GENOMIC DNA]</scope>
    <source>
        <strain evidence="2 3">SAG 48.87</strain>
    </source>
</reference>
<feature type="region of interest" description="Disordered" evidence="1">
    <location>
        <begin position="151"/>
        <end position="170"/>
    </location>
</feature>
<gene>
    <name evidence="2" type="ORF">MNEG_7807</name>
</gene>
<dbReference type="GeneID" id="25740683"/>
<proteinExistence type="predicted"/>
<accession>A0A0D2KY66</accession>
<feature type="compositionally biased region" description="Acidic residues" evidence="1">
    <location>
        <begin position="79"/>
        <end position="88"/>
    </location>
</feature>
<feature type="compositionally biased region" description="Basic residues" evidence="1">
    <location>
        <begin position="53"/>
        <end position="65"/>
    </location>
</feature>
<feature type="compositionally biased region" description="Low complexity" evidence="1">
    <location>
        <begin position="66"/>
        <end position="78"/>
    </location>
</feature>